<dbReference type="RefSeq" id="YP_010802708.1">
    <property type="nucleotide sequence ID" value="NC_077039.1"/>
</dbReference>
<feature type="transmembrane region" description="Helical" evidence="1">
    <location>
        <begin position="195"/>
        <end position="214"/>
    </location>
</feature>
<protein>
    <submittedName>
        <fullName evidence="2">Protein E11</fullName>
    </submittedName>
</protein>
<accession>A0A866VRH7</accession>
<keyword evidence="1" id="KW-0472">Membrane</keyword>
<keyword evidence="1" id="KW-0812">Transmembrane</keyword>
<name>A0A866VRH7_9BETA</name>
<evidence type="ECO:0000256" key="1">
    <source>
        <dbReference type="SAM" id="Phobius"/>
    </source>
</evidence>
<feature type="transmembrane region" description="Helical" evidence="1">
    <location>
        <begin position="169"/>
        <end position="188"/>
    </location>
</feature>
<gene>
    <name evidence="2" type="primary">E11</name>
</gene>
<keyword evidence="1" id="KW-1133">Transmembrane helix</keyword>
<dbReference type="Proteomes" id="UP001162024">
    <property type="component" value="Segment"/>
</dbReference>
<evidence type="ECO:0000313" key="3">
    <source>
        <dbReference type="Proteomes" id="UP001162024"/>
    </source>
</evidence>
<feature type="transmembrane region" description="Helical" evidence="1">
    <location>
        <begin position="92"/>
        <end position="112"/>
    </location>
</feature>
<proteinExistence type="predicted"/>
<reference evidence="2" key="1">
    <citation type="journal article" date="2009" name="Vet. Pathol.">
        <title>Clinico-pathologic features of fatal disease attributed to new variants of endotheliotropic herpesviruses in two Asian elephants (Elephas maximus).</title>
        <authorList>
            <person name="Garner M.M."/>
            <person name="Helmick K."/>
            <person name="Ochsenreiter J."/>
            <person name="Richman L.K."/>
            <person name="Latimer E."/>
            <person name="Wise A.G."/>
            <person name="Maes R.K."/>
            <person name="Kiupel M."/>
            <person name="Nordhausen R.W."/>
            <person name="Zong J.C."/>
            <person name="Hayward G.S."/>
        </authorList>
    </citation>
    <scope>NUCLEOTIDE SEQUENCE</scope>
    <source>
        <strain evidence="2">Nyah NAP97</strain>
    </source>
</reference>
<feature type="transmembrane region" description="Helical" evidence="1">
    <location>
        <begin position="226"/>
        <end position="246"/>
    </location>
</feature>
<keyword evidence="3" id="KW-1185">Reference proteome</keyword>
<reference evidence="2" key="3">
    <citation type="journal article" date="2014" name="J. Virol.">
        <title>Comparative genome analysis of four elephant endotheliotropic herpesviruses, EEHV3, EEHV4, EEHV5, and EEHV6, from cases of hemorrhagic disease or viremia.</title>
        <authorList>
            <person name="Zong JC"/>
            <person name="Latimer EM"/>
            <person name="Long SY"/>
            <person name="Richman LK"/>
            <person name="Heaggans SY"/>
            <person name="Hayward GS."/>
        </authorList>
    </citation>
    <scope>NUCLEOTIDE SEQUENCE</scope>
    <source>
        <strain evidence="2">Nyah NAP97</strain>
    </source>
</reference>
<reference evidence="2" key="5">
    <citation type="journal article" date="2016" name="MSphere">
        <title>Complete Genome Sequence of Elephant Endotheliotropic Herpesvirus 4, the First Example of a GC-Rich Branch Proboscivirus.</title>
        <authorList>
            <person name="Ling P.D."/>
            <person name="Long S.Y."/>
            <person name="Fuery A."/>
            <person name="Peng R.S."/>
            <person name="Heaggans S.Y."/>
            <person name="Qin X."/>
            <person name="Worley K.C."/>
            <person name="Dugan S."/>
            <person name="Hayward G.S."/>
        </authorList>
    </citation>
    <scope>NUCLEOTIDE SEQUENCE</scope>
    <source>
        <strain evidence="2">Nyah NAP97</strain>
    </source>
</reference>
<feature type="transmembrane region" description="Helical" evidence="1">
    <location>
        <begin position="20"/>
        <end position="41"/>
    </location>
</feature>
<dbReference type="KEGG" id="vg:80541492"/>
<reference evidence="2" key="6">
    <citation type="journal article" date="2016" name="MSphere">
        <title>Comparison of the Gene Coding Contents and Other Unusual Features of the GC-Rich and AT-Rich Branch Probosciviruses.</title>
        <authorList>
            <person name="Ling P.D."/>
            <person name="Long S.Y."/>
            <person name="Zong J.C."/>
            <person name="Heaggans S.Y."/>
            <person name="Qin X."/>
            <person name="Hayward G.S."/>
        </authorList>
    </citation>
    <scope>NUCLEOTIDE SEQUENCE</scope>
    <source>
        <strain evidence="2">Nyah NAP97</strain>
    </source>
</reference>
<organism evidence="2 3">
    <name type="scientific">Elephant endotheliotropic herpesvirus 3A</name>
    <dbReference type="NCBI Taxonomy" id="1329409"/>
    <lineage>
        <taxon>Viruses</taxon>
        <taxon>Duplodnaviria</taxon>
        <taxon>Heunggongvirae</taxon>
        <taxon>Peploviricota</taxon>
        <taxon>Herviviricetes</taxon>
        <taxon>Herpesvirales</taxon>
        <taxon>Orthoherpesviridae</taxon>
        <taxon>Betaherpesvirinae</taxon>
        <taxon>Proboscivirus</taxon>
        <taxon>Elephant endotheliotropic herpesvirus 3</taxon>
    </lineage>
</organism>
<reference evidence="2" key="4">
    <citation type="journal article" date="2016" name="ILAR J">
        <title>Review of Elephant Endotheliotropic Herpesviruses and Acute Hemorrhagic Disease.</title>
        <authorList>
            <person name="Long S.Y."/>
            <person name="Latimer E.M."/>
            <person name="Hayward G.S."/>
        </authorList>
    </citation>
    <scope>NUCLEOTIDE SEQUENCE</scope>
    <source>
        <strain evidence="2">Nyah NAP97</strain>
    </source>
</reference>
<reference evidence="2" key="7">
    <citation type="submission" date="2019-08" db="EMBL/GenBank/DDBJ databases">
        <title>Complete Genome Assembly and Annotation of EEHV3A the First Example of a GC-Branch African Elephant Endotheliotrophic Herpesvirus Associated with Lethal Hemorrhagic Disease.</title>
        <authorList>
            <person name="Tan J."/>
            <person name="Ling P.D."/>
            <person name="Worley K."/>
            <person name="Proudfoot J."/>
            <person name="Bowman M."/>
            <person name="Qin X."/>
            <person name="Latimer E.M."/>
            <person name="Holder K."/>
            <person name="Fayette M."/>
            <person name="Nodolf S."/>
            <person name="Heaggans S.Y."/>
            <person name="Zong J.-C."/>
            <person name="Pearson V.R."/>
            <person name="Hayward G.S."/>
        </authorList>
    </citation>
    <scope>NUCLEOTIDE SEQUENCE</scope>
    <source>
        <strain evidence="2">Nyah NAP97</strain>
    </source>
</reference>
<reference evidence="2" key="2">
    <citation type="journal article" date="2013" name="Genome Announc.">
        <title>Complete Genome Sequence of Elephant Endotheliotropic Herpesvirus 1A.</title>
        <authorList>
            <person name="Ling P.D."/>
            <person name="Reid J.G."/>
            <person name="Qin X."/>
            <person name="Muzny D.M."/>
            <person name="Gibbs R."/>
            <person name="Petrosino J."/>
            <person name="Peng R."/>
            <person name="Zong J.C."/>
            <person name="Heaggans S.Y."/>
            <person name="Hayward G.S."/>
        </authorList>
    </citation>
    <scope>NUCLEOTIDE SEQUENCE</scope>
    <source>
        <strain evidence="2">Nyah NAP97</strain>
    </source>
</reference>
<evidence type="ECO:0000313" key="2">
    <source>
        <dbReference type="EMBL" id="QOE74375.1"/>
    </source>
</evidence>
<dbReference type="EMBL" id="MN373268">
    <property type="protein sequence ID" value="QOE74375.1"/>
    <property type="molecule type" value="Genomic_DNA"/>
</dbReference>
<sequence length="255" mass="29249">MPPTTGLWSWGFVADTVAPPWYAQVIVWLTLTVLMAVCYAVHQATRVGRDVSILDPVMALIFTAAALVKVQLEKAAHPDRPQVAFFCDCVMYLIYSVCVLAMVMYIFYPLFYPLMRGKFPEIVSEVITELERALSRRLIFMCAAVLWNLDFDAFTDHLVFNEDVICQFMHAALYFIFVFLVSEVVDVYTIRNGYLSEFSWTAVIMSSIGVWYHWRSLYINNFTTIPWNLVTFTIGVYVLSRMLVLFPGNDGDYVA</sequence>
<dbReference type="GeneID" id="80541492"/>